<dbReference type="PROSITE" id="PS50097">
    <property type="entry name" value="BTB"/>
    <property type="match status" value="1"/>
</dbReference>
<dbReference type="InterPro" id="IPR011333">
    <property type="entry name" value="SKP1/BTB/POZ_sf"/>
</dbReference>
<keyword evidence="3" id="KW-1185">Reference proteome</keyword>
<dbReference type="AlphaFoldDB" id="A0A1L7WNT5"/>
<evidence type="ECO:0000259" key="1">
    <source>
        <dbReference type="PROSITE" id="PS50097"/>
    </source>
</evidence>
<dbReference type="SUPFAM" id="SSF54695">
    <property type="entry name" value="POZ domain"/>
    <property type="match status" value="1"/>
</dbReference>
<gene>
    <name evidence="2" type="ORF">PAC_04308</name>
</gene>
<sequence>MATLVVGPTRTRVRGHKALLSYYSSFFNAEFYRSSKEAEQKEIELPEESEEDLAAFVHWCFTGDVFASHDDLPNAGLPSSLIEVRFVVSWGPTLGAKVLQQSSTCPMLGQLCDRRHCPVLLRQYHQRLTTEKVSEDKQPTSMGVLALADHKSSKRKLIEYLLNEHKGTGRAMLQGQPPRKSSNLEDIHRDNLPNQRVGQIVSFSRTNVSKFLVRSRASTRLGSHQVDLLQILLSKPTSTSYFEQENSTRVFTNEYNLRSQIVPSLWGHSDSITTSKKPFQILATFEIELPDDEPEDMRAFVNWVYTGNILSCHRHVGDPRAHELNHIFASNEIPERIWVLGDKLLATGFTNDAMRLLMRRYEKLSSILRQLLTLRKSIRDPISVEGTLNAELSSKANIENWLVVLAKGGDLVTECIIDGFNNFDGDDERPYNGNNQDKYLVEVETFPVKEWLENQKKRQSSTLAMPICFLEVEAYTATDHRGPTMDS</sequence>
<evidence type="ECO:0000313" key="2">
    <source>
        <dbReference type="EMBL" id="CZR54424.1"/>
    </source>
</evidence>
<dbReference type="Pfam" id="PF00651">
    <property type="entry name" value="BTB"/>
    <property type="match status" value="1"/>
</dbReference>
<reference evidence="2 3" key="1">
    <citation type="submission" date="2016-03" db="EMBL/GenBank/DDBJ databases">
        <authorList>
            <person name="Ploux O."/>
        </authorList>
    </citation>
    <scope>NUCLEOTIDE SEQUENCE [LARGE SCALE GENOMIC DNA]</scope>
    <source>
        <strain evidence="2 3">UAMH 11012</strain>
    </source>
</reference>
<dbReference type="EMBL" id="FJOG01000005">
    <property type="protein sequence ID" value="CZR54424.1"/>
    <property type="molecule type" value="Genomic_DNA"/>
</dbReference>
<dbReference type="PANTHER" id="PTHR47843:SF2">
    <property type="entry name" value="BTB DOMAIN-CONTAINING PROTEIN"/>
    <property type="match status" value="1"/>
</dbReference>
<dbReference type="PANTHER" id="PTHR47843">
    <property type="entry name" value="BTB DOMAIN-CONTAINING PROTEIN-RELATED"/>
    <property type="match status" value="1"/>
</dbReference>
<dbReference type="OrthoDB" id="194443at2759"/>
<dbReference type="InterPro" id="IPR000210">
    <property type="entry name" value="BTB/POZ_dom"/>
</dbReference>
<proteinExistence type="predicted"/>
<accession>A0A1L7WNT5</accession>
<feature type="domain" description="BTB" evidence="1">
    <location>
        <begin position="1"/>
        <end position="69"/>
    </location>
</feature>
<dbReference type="Proteomes" id="UP000184330">
    <property type="component" value="Unassembled WGS sequence"/>
</dbReference>
<name>A0A1L7WNT5_9HELO</name>
<evidence type="ECO:0000313" key="3">
    <source>
        <dbReference type="Proteomes" id="UP000184330"/>
    </source>
</evidence>
<dbReference type="Gene3D" id="3.30.710.10">
    <property type="entry name" value="Potassium Channel Kv1.1, Chain A"/>
    <property type="match status" value="1"/>
</dbReference>
<dbReference type="STRING" id="576137.A0A1L7WNT5"/>
<organism evidence="2 3">
    <name type="scientific">Phialocephala subalpina</name>
    <dbReference type="NCBI Taxonomy" id="576137"/>
    <lineage>
        <taxon>Eukaryota</taxon>
        <taxon>Fungi</taxon>
        <taxon>Dikarya</taxon>
        <taxon>Ascomycota</taxon>
        <taxon>Pezizomycotina</taxon>
        <taxon>Leotiomycetes</taxon>
        <taxon>Helotiales</taxon>
        <taxon>Mollisiaceae</taxon>
        <taxon>Phialocephala</taxon>
        <taxon>Phialocephala fortinii species complex</taxon>
    </lineage>
</organism>
<protein>
    <recommendedName>
        <fullName evidence="1">BTB domain-containing protein</fullName>
    </recommendedName>
</protein>
<dbReference type="CDD" id="cd18186">
    <property type="entry name" value="BTB_POZ_ZBTB_KLHL-like"/>
    <property type="match status" value="1"/>
</dbReference>